<proteinExistence type="predicted"/>
<dbReference type="EMBL" id="CAKMRJ010005412">
    <property type="protein sequence ID" value="CAH1440002.1"/>
    <property type="molecule type" value="Genomic_DNA"/>
</dbReference>
<gene>
    <name evidence="1" type="ORF">LVIROSA_LOCUS26165</name>
</gene>
<organism evidence="1 2">
    <name type="scientific">Lactuca virosa</name>
    <dbReference type="NCBI Taxonomy" id="75947"/>
    <lineage>
        <taxon>Eukaryota</taxon>
        <taxon>Viridiplantae</taxon>
        <taxon>Streptophyta</taxon>
        <taxon>Embryophyta</taxon>
        <taxon>Tracheophyta</taxon>
        <taxon>Spermatophyta</taxon>
        <taxon>Magnoliopsida</taxon>
        <taxon>eudicotyledons</taxon>
        <taxon>Gunneridae</taxon>
        <taxon>Pentapetalae</taxon>
        <taxon>asterids</taxon>
        <taxon>campanulids</taxon>
        <taxon>Asterales</taxon>
        <taxon>Asteraceae</taxon>
        <taxon>Cichorioideae</taxon>
        <taxon>Cichorieae</taxon>
        <taxon>Lactucinae</taxon>
        <taxon>Lactuca</taxon>
    </lineage>
</organism>
<dbReference type="AlphaFoldDB" id="A0AAU9NQ40"/>
<protein>
    <submittedName>
        <fullName evidence="1">Uncharacterized protein</fullName>
    </submittedName>
</protein>
<accession>A0AAU9NQ40</accession>
<keyword evidence="2" id="KW-1185">Reference proteome</keyword>
<comment type="caution">
    <text evidence="1">The sequence shown here is derived from an EMBL/GenBank/DDBJ whole genome shotgun (WGS) entry which is preliminary data.</text>
</comment>
<evidence type="ECO:0000313" key="1">
    <source>
        <dbReference type="EMBL" id="CAH1440002.1"/>
    </source>
</evidence>
<dbReference type="Proteomes" id="UP001157418">
    <property type="component" value="Unassembled WGS sequence"/>
</dbReference>
<name>A0AAU9NQ40_9ASTR</name>
<reference evidence="1 2" key="1">
    <citation type="submission" date="2022-01" db="EMBL/GenBank/DDBJ databases">
        <authorList>
            <person name="Xiong W."/>
            <person name="Schranz E."/>
        </authorList>
    </citation>
    <scope>NUCLEOTIDE SEQUENCE [LARGE SCALE GENOMIC DNA]</scope>
</reference>
<sequence length="100" mass="11338">MKATGLVFMSSFEKSRQRVEENEGNGASFQVIIREFQGNVLGGGVIHRSWGSAWLALLVLDTASRFLVAHPTYQPPMRMRPPGNPYIYILHKELGDRNRH</sequence>
<evidence type="ECO:0000313" key="2">
    <source>
        <dbReference type="Proteomes" id="UP001157418"/>
    </source>
</evidence>